<evidence type="ECO:0000313" key="2">
    <source>
        <dbReference type="Proteomes" id="UP001176941"/>
    </source>
</evidence>
<reference evidence="1" key="1">
    <citation type="submission" date="2023-04" db="EMBL/GenBank/DDBJ databases">
        <authorList>
            <consortium name="ELIXIR-Norway"/>
        </authorList>
    </citation>
    <scope>NUCLEOTIDE SEQUENCE [LARGE SCALE GENOMIC DNA]</scope>
</reference>
<proteinExistence type="predicted"/>
<evidence type="ECO:0000313" key="1">
    <source>
        <dbReference type="EMBL" id="CAI9178569.1"/>
    </source>
</evidence>
<keyword evidence="2" id="KW-1185">Reference proteome</keyword>
<gene>
    <name evidence="1" type="ORF">MRATA1EN1_LOCUS27531</name>
</gene>
<dbReference type="Proteomes" id="UP001176941">
    <property type="component" value="Chromosome 8"/>
</dbReference>
<protein>
    <submittedName>
        <fullName evidence="1">Uncharacterized protein</fullName>
    </submittedName>
</protein>
<accession>A0ABN8ZXS0</accession>
<name>A0ABN8ZXS0_RANTA</name>
<sequence length="154" mass="16832">MVPVTRGWVTGIGSTPPTQWQQFRASQWGTAVPGDTPGSLGMAVSSDTHQRSKEATVGLQNQLGVNTGPDLLELSGQGEWQSRWPGLVDLHWAWEACFAGTRTNSWHGERMRGPLATHTHFSSIAPVAFSVFRSLPRAEDQVVGLFYASVSYCF</sequence>
<dbReference type="EMBL" id="OX459944">
    <property type="protein sequence ID" value="CAI9178569.1"/>
    <property type="molecule type" value="Genomic_DNA"/>
</dbReference>
<organism evidence="1 2">
    <name type="scientific">Rangifer tarandus platyrhynchus</name>
    <name type="common">Svalbard reindeer</name>
    <dbReference type="NCBI Taxonomy" id="3082113"/>
    <lineage>
        <taxon>Eukaryota</taxon>
        <taxon>Metazoa</taxon>
        <taxon>Chordata</taxon>
        <taxon>Craniata</taxon>
        <taxon>Vertebrata</taxon>
        <taxon>Euteleostomi</taxon>
        <taxon>Mammalia</taxon>
        <taxon>Eutheria</taxon>
        <taxon>Laurasiatheria</taxon>
        <taxon>Artiodactyla</taxon>
        <taxon>Ruminantia</taxon>
        <taxon>Pecora</taxon>
        <taxon>Cervidae</taxon>
        <taxon>Odocoileinae</taxon>
        <taxon>Rangifer</taxon>
    </lineage>
</organism>